<feature type="transmembrane region" description="Helical" evidence="2">
    <location>
        <begin position="172"/>
        <end position="192"/>
    </location>
</feature>
<evidence type="ECO:0000313" key="3">
    <source>
        <dbReference type="EMBL" id="MFC4334021.1"/>
    </source>
</evidence>
<feature type="transmembrane region" description="Helical" evidence="2">
    <location>
        <begin position="96"/>
        <end position="117"/>
    </location>
</feature>
<evidence type="ECO:0000256" key="2">
    <source>
        <dbReference type="SAM" id="Phobius"/>
    </source>
</evidence>
<dbReference type="EMBL" id="JBHSDK010000002">
    <property type="protein sequence ID" value="MFC4334021.1"/>
    <property type="molecule type" value="Genomic_DNA"/>
</dbReference>
<evidence type="ECO:0000313" key="4">
    <source>
        <dbReference type="Proteomes" id="UP001595823"/>
    </source>
</evidence>
<dbReference type="GO" id="GO:0008237">
    <property type="term" value="F:metallopeptidase activity"/>
    <property type="evidence" value="ECO:0007669"/>
    <property type="project" value="UniProtKB-KW"/>
</dbReference>
<keyword evidence="3" id="KW-0482">Metalloprotease</keyword>
<dbReference type="PANTHER" id="PTHR36844">
    <property type="entry name" value="PROTEASE PRSW"/>
    <property type="match status" value="1"/>
</dbReference>
<keyword evidence="2" id="KW-1133">Transmembrane helix</keyword>
<dbReference type="Pfam" id="PF13367">
    <property type="entry name" value="PrsW-protease"/>
    <property type="match status" value="1"/>
</dbReference>
<proteinExistence type="predicted"/>
<evidence type="ECO:0000256" key="1">
    <source>
        <dbReference type="SAM" id="MobiDB-lite"/>
    </source>
</evidence>
<dbReference type="RefSeq" id="WP_380617758.1">
    <property type="nucleotide sequence ID" value="NZ_JBHSDK010000002.1"/>
</dbReference>
<dbReference type="PANTHER" id="PTHR36844:SF1">
    <property type="entry name" value="PROTEASE PRSW"/>
    <property type="match status" value="1"/>
</dbReference>
<organism evidence="3 4">
    <name type="scientific">Salininema proteolyticum</name>
    <dbReference type="NCBI Taxonomy" id="1607685"/>
    <lineage>
        <taxon>Bacteria</taxon>
        <taxon>Bacillati</taxon>
        <taxon>Actinomycetota</taxon>
        <taxon>Actinomycetes</taxon>
        <taxon>Glycomycetales</taxon>
        <taxon>Glycomycetaceae</taxon>
        <taxon>Salininema</taxon>
    </lineage>
</organism>
<gene>
    <name evidence="3" type="ORF">ACFPET_02270</name>
</gene>
<feature type="transmembrane region" description="Helical" evidence="2">
    <location>
        <begin position="247"/>
        <end position="264"/>
    </location>
</feature>
<reference evidence="4" key="1">
    <citation type="journal article" date="2019" name="Int. J. Syst. Evol. Microbiol.">
        <title>The Global Catalogue of Microorganisms (GCM) 10K type strain sequencing project: providing services to taxonomists for standard genome sequencing and annotation.</title>
        <authorList>
            <consortium name="The Broad Institute Genomics Platform"/>
            <consortium name="The Broad Institute Genome Sequencing Center for Infectious Disease"/>
            <person name="Wu L."/>
            <person name="Ma J."/>
        </authorList>
    </citation>
    <scope>NUCLEOTIDE SEQUENCE [LARGE SCALE GENOMIC DNA]</scope>
    <source>
        <strain evidence="4">IBRC-M 10908</strain>
    </source>
</reference>
<feature type="transmembrane region" description="Helical" evidence="2">
    <location>
        <begin position="39"/>
        <end position="57"/>
    </location>
</feature>
<keyword evidence="3" id="KW-0378">Hydrolase</keyword>
<keyword evidence="3" id="KW-0645">Protease</keyword>
<feature type="transmembrane region" description="Helical" evidence="2">
    <location>
        <begin position="63"/>
        <end position="84"/>
    </location>
</feature>
<feature type="transmembrane region" description="Helical" evidence="2">
    <location>
        <begin position="276"/>
        <end position="298"/>
    </location>
</feature>
<keyword evidence="4" id="KW-1185">Reference proteome</keyword>
<dbReference type="Proteomes" id="UP001595823">
    <property type="component" value="Unassembled WGS sequence"/>
</dbReference>
<feature type="compositionally biased region" description="Pro residues" evidence="1">
    <location>
        <begin position="17"/>
        <end position="32"/>
    </location>
</feature>
<accession>A0ABV8TTD4</accession>
<feature type="region of interest" description="Disordered" evidence="1">
    <location>
        <begin position="310"/>
        <end position="348"/>
    </location>
</feature>
<comment type="caution">
    <text evidence="3">The sequence shown here is derived from an EMBL/GenBank/DDBJ whole genome shotgun (WGS) entry which is preliminary data.</text>
</comment>
<dbReference type="InterPro" id="IPR026898">
    <property type="entry name" value="PrsW"/>
</dbReference>
<name>A0ABV8TTD4_9ACTN</name>
<protein>
    <submittedName>
        <fullName evidence="3">PrsW family intramembrane metalloprotease</fullName>
    </submittedName>
</protein>
<feature type="region of interest" description="Disordered" evidence="1">
    <location>
        <begin position="1"/>
        <end position="32"/>
    </location>
</feature>
<keyword evidence="2" id="KW-0812">Transmembrane</keyword>
<feature type="transmembrane region" description="Helical" evidence="2">
    <location>
        <begin position="212"/>
        <end position="240"/>
    </location>
</feature>
<sequence>MTPEPTSPAPTAENPPSDEPAPPSATAPLRPDPGSPAQWTFLTLVVASTILLLYSLLPAALAYPLAGSTAIGLFALFAVPLWIFRRRIADRVGVGPAALTAALLWGGTVAVMTSLYGSGAVRGLLAASVDSAWAEKWAPVMGAPVVEETVKAAGVVLVAATAWQQLRSPLDGLLIGAFCGAGFQIVEGYAYAMSTVVLHRAGDEVQPVVSVFIVRGLLAGLWSHAVFTAIAGAGIVYAMLERTARSRVTALAACAFAVACHTLWNSPLLRDGLGLGTWGILGGVLLKGLPAVIVAVWLTKRLLRTGPRTAAAAALPESGRPLREAKPPAAGRPRTGPPTAPESAQFST</sequence>
<keyword evidence="2" id="KW-0472">Membrane</keyword>